<dbReference type="AlphaFoldDB" id="A0AAV2D6M2"/>
<gene>
    <name evidence="2" type="ORF">LTRI10_LOCUS11722</name>
</gene>
<evidence type="ECO:0000313" key="3">
    <source>
        <dbReference type="Proteomes" id="UP001497516"/>
    </source>
</evidence>
<protein>
    <submittedName>
        <fullName evidence="2">Uncharacterized protein</fullName>
    </submittedName>
</protein>
<evidence type="ECO:0000256" key="1">
    <source>
        <dbReference type="SAM" id="MobiDB-lite"/>
    </source>
</evidence>
<sequence>MNFEEGFLVSTADCTDTLMGTDHTVVKIPPVEARRWKLVLDDSGDELTSPMIPMQPMPGRPSGHEEKKKGKSLVMLGNDNLVADKKKKRPTSIFYNKTQLEASSSHP</sequence>
<feature type="region of interest" description="Disordered" evidence="1">
    <location>
        <begin position="46"/>
        <end position="71"/>
    </location>
</feature>
<accession>A0AAV2D6M2</accession>
<organism evidence="2 3">
    <name type="scientific">Linum trigynum</name>
    <dbReference type="NCBI Taxonomy" id="586398"/>
    <lineage>
        <taxon>Eukaryota</taxon>
        <taxon>Viridiplantae</taxon>
        <taxon>Streptophyta</taxon>
        <taxon>Embryophyta</taxon>
        <taxon>Tracheophyta</taxon>
        <taxon>Spermatophyta</taxon>
        <taxon>Magnoliopsida</taxon>
        <taxon>eudicotyledons</taxon>
        <taxon>Gunneridae</taxon>
        <taxon>Pentapetalae</taxon>
        <taxon>rosids</taxon>
        <taxon>fabids</taxon>
        <taxon>Malpighiales</taxon>
        <taxon>Linaceae</taxon>
        <taxon>Linum</taxon>
    </lineage>
</organism>
<reference evidence="2 3" key="1">
    <citation type="submission" date="2024-04" db="EMBL/GenBank/DDBJ databases">
        <authorList>
            <person name="Fracassetti M."/>
        </authorList>
    </citation>
    <scope>NUCLEOTIDE SEQUENCE [LARGE SCALE GENOMIC DNA]</scope>
</reference>
<dbReference type="EMBL" id="OZ034815">
    <property type="protein sequence ID" value="CAL1368753.1"/>
    <property type="molecule type" value="Genomic_DNA"/>
</dbReference>
<dbReference type="Proteomes" id="UP001497516">
    <property type="component" value="Chromosome 2"/>
</dbReference>
<keyword evidence="3" id="KW-1185">Reference proteome</keyword>
<evidence type="ECO:0000313" key="2">
    <source>
        <dbReference type="EMBL" id="CAL1368753.1"/>
    </source>
</evidence>
<proteinExistence type="predicted"/>
<name>A0AAV2D6M2_9ROSI</name>